<evidence type="ECO:0000259" key="2">
    <source>
        <dbReference type="SMART" id="SM01126"/>
    </source>
</evidence>
<dbReference type="InterPro" id="IPR024445">
    <property type="entry name" value="Tnp_ISXO2-like"/>
</dbReference>
<keyword evidence="4" id="KW-1185">Reference proteome</keyword>
<dbReference type="NCBIfam" id="NF033547">
    <property type="entry name" value="transpos_IS1595"/>
    <property type="match status" value="1"/>
</dbReference>
<reference evidence="3 4" key="1">
    <citation type="submission" date="2023-01" db="EMBL/GenBank/DDBJ databases">
        <authorList>
            <person name="Whitehead M."/>
        </authorList>
    </citation>
    <scope>NUCLEOTIDE SEQUENCE [LARGE SCALE GENOMIC DNA]</scope>
</reference>
<organism evidence="3 4">
    <name type="scientific">Macrosiphum euphorbiae</name>
    <name type="common">potato aphid</name>
    <dbReference type="NCBI Taxonomy" id="13131"/>
    <lineage>
        <taxon>Eukaryota</taxon>
        <taxon>Metazoa</taxon>
        <taxon>Ecdysozoa</taxon>
        <taxon>Arthropoda</taxon>
        <taxon>Hexapoda</taxon>
        <taxon>Insecta</taxon>
        <taxon>Pterygota</taxon>
        <taxon>Neoptera</taxon>
        <taxon>Paraneoptera</taxon>
        <taxon>Hemiptera</taxon>
        <taxon>Sternorrhyncha</taxon>
        <taxon>Aphidomorpha</taxon>
        <taxon>Aphidoidea</taxon>
        <taxon>Aphididae</taxon>
        <taxon>Macrosiphini</taxon>
        <taxon>Macrosiphum</taxon>
    </lineage>
</organism>
<evidence type="ECO:0000256" key="1">
    <source>
        <dbReference type="SAM" id="MobiDB-lite"/>
    </source>
</evidence>
<feature type="region of interest" description="Disordered" evidence="1">
    <location>
        <begin position="182"/>
        <end position="203"/>
    </location>
</feature>
<dbReference type="Pfam" id="PF12762">
    <property type="entry name" value="DDE_Tnp_IS1595"/>
    <property type="match status" value="1"/>
</dbReference>
<dbReference type="EMBL" id="CARXXK010000002">
    <property type="protein sequence ID" value="CAI6353274.1"/>
    <property type="molecule type" value="Genomic_DNA"/>
</dbReference>
<evidence type="ECO:0000313" key="4">
    <source>
        <dbReference type="Proteomes" id="UP001160148"/>
    </source>
</evidence>
<dbReference type="AlphaFoldDB" id="A0AAV0WBU2"/>
<dbReference type="SMART" id="SM01126">
    <property type="entry name" value="DDE_Tnp_IS1595"/>
    <property type="match status" value="1"/>
</dbReference>
<dbReference type="InterPro" id="IPR053164">
    <property type="entry name" value="IS1016-like_transposase"/>
</dbReference>
<dbReference type="Proteomes" id="UP001160148">
    <property type="component" value="Unassembled WGS sequence"/>
</dbReference>
<sequence length="203" mass="23443">MILRHQKIGGEGKTVEIDESKFGRRKYHRGHRVEGQWVFGGVERETGKSFLIPVERRDKETLLVIIKDWILPGTLIMSDCWKSYDCLKDEGYTHLTVNHSIEFKNPDTGAHTNNVEGMWRHAKASMSQYCRKKRFFAGYLEKYMFLKSCRLQNVDPLAEFFKLCSIVYDPVDGVRADVVESAESESGTDSEIESEDESQTVFF</sequence>
<dbReference type="PANTHER" id="PTHR47163">
    <property type="entry name" value="DDE_TNP_IS1595 DOMAIN-CONTAINING PROTEIN"/>
    <property type="match status" value="1"/>
</dbReference>
<comment type="caution">
    <text evidence="3">The sequence shown here is derived from an EMBL/GenBank/DDBJ whole genome shotgun (WGS) entry which is preliminary data.</text>
</comment>
<protein>
    <recommendedName>
        <fullName evidence="2">ISXO2-like transposase domain-containing protein</fullName>
    </recommendedName>
</protein>
<name>A0AAV0WBU2_9HEMI</name>
<proteinExistence type="predicted"/>
<feature type="domain" description="ISXO2-like transposase" evidence="2">
    <location>
        <begin position="7"/>
        <end position="148"/>
    </location>
</feature>
<gene>
    <name evidence="3" type="ORF">MEUPH1_LOCUS9414</name>
</gene>
<dbReference type="PANTHER" id="PTHR47163:SF2">
    <property type="entry name" value="SI:DKEY-17M8.2"/>
    <property type="match status" value="1"/>
</dbReference>
<accession>A0AAV0WBU2</accession>
<evidence type="ECO:0000313" key="3">
    <source>
        <dbReference type="EMBL" id="CAI6353274.1"/>
    </source>
</evidence>